<feature type="compositionally biased region" description="Acidic residues" evidence="1">
    <location>
        <begin position="55"/>
        <end position="81"/>
    </location>
</feature>
<feature type="region of interest" description="Disordered" evidence="1">
    <location>
        <begin position="243"/>
        <end position="287"/>
    </location>
</feature>
<feature type="compositionally biased region" description="Polar residues" evidence="1">
    <location>
        <begin position="246"/>
        <end position="255"/>
    </location>
</feature>
<evidence type="ECO:0000313" key="3">
    <source>
        <dbReference type="Proteomes" id="UP000799537"/>
    </source>
</evidence>
<dbReference type="RefSeq" id="XP_033667958.1">
    <property type="nucleotide sequence ID" value="XM_033812661.1"/>
</dbReference>
<feature type="compositionally biased region" description="Acidic residues" evidence="1">
    <location>
        <begin position="341"/>
        <end position="357"/>
    </location>
</feature>
<dbReference type="GeneID" id="54565933"/>
<protein>
    <submittedName>
        <fullName evidence="2">Uncharacterized protein</fullName>
    </submittedName>
</protein>
<feature type="compositionally biased region" description="Polar residues" evidence="1">
    <location>
        <begin position="34"/>
        <end position="43"/>
    </location>
</feature>
<dbReference type="OrthoDB" id="5399183at2759"/>
<proteinExistence type="predicted"/>
<gene>
    <name evidence="2" type="ORF">M409DRAFT_54279</name>
</gene>
<organism evidence="2 3">
    <name type="scientific">Zasmidium cellare ATCC 36951</name>
    <dbReference type="NCBI Taxonomy" id="1080233"/>
    <lineage>
        <taxon>Eukaryota</taxon>
        <taxon>Fungi</taxon>
        <taxon>Dikarya</taxon>
        <taxon>Ascomycota</taxon>
        <taxon>Pezizomycotina</taxon>
        <taxon>Dothideomycetes</taxon>
        <taxon>Dothideomycetidae</taxon>
        <taxon>Mycosphaerellales</taxon>
        <taxon>Mycosphaerellaceae</taxon>
        <taxon>Zasmidium</taxon>
    </lineage>
</organism>
<feature type="compositionally biased region" description="Acidic residues" evidence="1">
    <location>
        <begin position="119"/>
        <end position="136"/>
    </location>
</feature>
<feature type="compositionally biased region" description="Low complexity" evidence="1">
    <location>
        <begin position="368"/>
        <end position="389"/>
    </location>
</feature>
<name>A0A6A6CMU6_ZASCE</name>
<feature type="region of interest" description="Disordered" evidence="1">
    <location>
        <begin position="326"/>
        <end position="421"/>
    </location>
</feature>
<evidence type="ECO:0000256" key="1">
    <source>
        <dbReference type="SAM" id="MobiDB-lite"/>
    </source>
</evidence>
<reference evidence="2" key="1">
    <citation type="journal article" date="2020" name="Stud. Mycol.">
        <title>101 Dothideomycetes genomes: a test case for predicting lifestyles and emergence of pathogens.</title>
        <authorList>
            <person name="Haridas S."/>
            <person name="Albert R."/>
            <person name="Binder M."/>
            <person name="Bloem J."/>
            <person name="Labutti K."/>
            <person name="Salamov A."/>
            <person name="Andreopoulos B."/>
            <person name="Baker S."/>
            <person name="Barry K."/>
            <person name="Bills G."/>
            <person name="Bluhm B."/>
            <person name="Cannon C."/>
            <person name="Castanera R."/>
            <person name="Culley D."/>
            <person name="Daum C."/>
            <person name="Ezra D."/>
            <person name="Gonzalez J."/>
            <person name="Henrissat B."/>
            <person name="Kuo A."/>
            <person name="Liang C."/>
            <person name="Lipzen A."/>
            <person name="Lutzoni F."/>
            <person name="Magnuson J."/>
            <person name="Mondo S."/>
            <person name="Nolan M."/>
            <person name="Ohm R."/>
            <person name="Pangilinan J."/>
            <person name="Park H.-J."/>
            <person name="Ramirez L."/>
            <person name="Alfaro M."/>
            <person name="Sun H."/>
            <person name="Tritt A."/>
            <person name="Yoshinaga Y."/>
            <person name="Zwiers L.-H."/>
            <person name="Turgeon B."/>
            <person name="Goodwin S."/>
            <person name="Spatafora J."/>
            <person name="Crous P."/>
            <person name="Grigoriev I."/>
        </authorList>
    </citation>
    <scope>NUCLEOTIDE SEQUENCE</scope>
    <source>
        <strain evidence="2">ATCC 36951</strain>
    </source>
</reference>
<feature type="compositionally biased region" description="Polar residues" evidence="1">
    <location>
        <begin position="1"/>
        <end position="21"/>
    </location>
</feature>
<dbReference type="EMBL" id="ML993594">
    <property type="protein sequence ID" value="KAF2167069.1"/>
    <property type="molecule type" value="Genomic_DNA"/>
</dbReference>
<dbReference type="Proteomes" id="UP000799537">
    <property type="component" value="Unassembled WGS sequence"/>
</dbReference>
<feature type="compositionally biased region" description="Polar residues" evidence="1">
    <location>
        <begin position="400"/>
        <end position="411"/>
    </location>
</feature>
<accession>A0A6A6CMU6</accession>
<feature type="region of interest" description="Disordered" evidence="1">
    <location>
        <begin position="638"/>
        <end position="705"/>
    </location>
</feature>
<evidence type="ECO:0000313" key="2">
    <source>
        <dbReference type="EMBL" id="KAF2167069.1"/>
    </source>
</evidence>
<feature type="region of interest" description="Disordered" evidence="1">
    <location>
        <begin position="1"/>
        <end position="89"/>
    </location>
</feature>
<sequence length="705" mass="76706">MANQSTHAIPQGNMQLLQNQRKLPKGSPKMAPMSSKQTKTNMKTIAHGPRTGDAVSDDSDDGDDEGESSTDDDDEDDDPDDFALSGAARIGNGAASHLAGLSDEDMFDDQAIAGAHPIDEEDYAGIDAISDADESGADDHEKKILRSAEKDLIAEFERTERPRTATAITNEISDLSLVGGLAALERRTSVQSEDSSIFDDLNLDFNQDPFQGLSSGDRLYREMMTDAEGLLNGDMSLWRTEHVSRENSAPSSVTQKRVRFDDRASSRTSSMSSNDDDAINHFPDLFDGSDDPLLRQYTFMTDAADAIQDNESVYDFEDEFERQAFEIDEEESDSHSNESDFSSDSDDGDTTDEEDPEVFVARVKAMRNASENASTPASTPSSEPSTPVPSKRPTTLARAKTTNGRLSTPKTNDGRPKMGTFMRDPTKARIEIDVQGSGVKVECPPNPPEGERAHWERARKAVGSRDGSPNGTYTCVRSTPRTASVIPKRPLTARSTLGTMFDGNLDFLRNNDEWGIAEDIVMAARNNATRASFTSTNTTGDSAADVETDVNMADFVQMDDSDSEMEEPQSAASVMSPTSEAFDELISTPQNGNDGDLLCHFDQRRGVISSFRNNQTRARHVSSLAANPAKRAQTSEANALQKGRRAAANTPMTPARKNRASQDITGAGIKKVASPLMQKHRRSRGSSLSGIQQTLALDRFGSKPH</sequence>
<feature type="region of interest" description="Disordered" evidence="1">
    <location>
        <begin position="110"/>
        <end position="143"/>
    </location>
</feature>
<keyword evidence="3" id="KW-1185">Reference proteome</keyword>
<dbReference type="AlphaFoldDB" id="A0A6A6CMU6"/>
<feature type="compositionally biased region" description="Polar residues" evidence="1">
    <location>
        <begin position="685"/>
        <end position="695"/>
    </location>
</feature>